<gene>
    <name evidence="6" type="ORF">QBC42DRAFT_176040</name>
</gene>
<dbReference type="AlphaFoldDB" id="A0AAV9HRM5"/>
<reference evidence="6" key="2">
    <citation type="submission" date="2023-06" db="EMBL/GenBank/DDBJ databases">
        <authorList>
            <consortium name="Lawrence Berkeley National Laboratory"/>
            <person name="Mondo S.J."/>
            <person name="Hensen N."/>
            <person name="Bonometti L."/>
            <person name="Westerberg I."/>
            <person name="Brannstrom I.O."/>
            <person name="Guillou S."/>
            <person name="Cros-Aarteil S."/>
            <person name="Calhoun S."/>
            <person name="Haridas S."/>
            <person name="Kuo A."/>
            <person name="Pangilinan J."/>
            <person name="Riley R."/>
            <person name="Labutti K."/>
            <person name="Andreopoulos B."/>
            <person name="Lipzen A."/>
            <person name="Chen C."/>
            <person name="Yanf M."/>
            <person name="Daum C."/>
            <person name="Ng V."/>
            <person name="Clum A."/>
            <person name="Steindorff A."/>
            <person name="Ohm R."/>
            <person name="Martin F."/>
            <person name="Silar P."/>
            <person name="Natvig D."/>
            <person name="Lalanne C."/>
            <person name="Gautier V."/>
            <person name="Ament-Velasquez S.L."/>
            <person name="Kruys A."/>
            <person name="Hutchinson M.I."/>
            <person name="Powell A.J."/>
            <person name="Barry K."/>
            <person name="Miller A.N."/>
            <person name="Grigoriev I.V."/>
            <person name="Debuchy R."/>
            <person name="Gladieux P."/>
            <person name="Thoren M.H."/>
            <person name="Johannesson H."/>
        </authorList>
    </citation>
    <scope>NUCLEOTIDE SEQUENCE</scope>
    <source>
        <strain evidence="6">PSN324</strain>
    </source>
</reference>
<dbReference type="Gene3D" id="3.50.50.60">
    <property type="entry name" value="FAD/NAD(P)-binding domain"/>
    <property type="match status" value="1"/>
</dbReference>
<sequence length="437" mass="48066">MPPNIAIIGAGPAGTLLARLLSLSSIPFTLYESDPSPNYRSQGGTLDLHTSTGLLALKRADLFEEFLKCARYDGDHLQITDHRLKIFMKNVGAENKDGGGVKQARPEIDRKQLRRILTESVPADRIVWGAKVKALEREKREGTWRVVFEEGGKAEPTPQGRGFTLVVGADGAFSKVRSSVLSATRPEYAGVGVFDMAIPDAEHTAPEVYKVVNRGNIFAHREGVRLALQQLGDGSIGVYALFRTERTDWAEKQGYDTRNLEEVKRRLLGSGGLLDGWADLLRMAVRNCEGTVTVRSLFQLPVGFRWEHVPGVTLIGDAAHLMTPYAGEGVNVALEDAMRLAQRIVDAVRGNGSGRVVADVLDNAVREYEGEMWVRAEKVARLTDELTKLWMFTPGTPGSVVAKTAALHLKFHTSPMMQPFAAVGPHAWVMWKNLTGW</sequence>
<evidence type="ECO:0000313" key="6">
    <source>
        <dbReference type="EMBL" id="KAK4462474.1"/>
    </source>
</evidence>
<dbReference type="GO" id="GO:0071949">
    <property type="term" value="F:FAD binding"/>
    <property type="evidence" value="ECO:0007669"/>
    <property type="project" value="InterPro"/>
</dbReference>
<keyword evidence="3" id="KW-0560">Oxidoreductase</keyword>
<dbReference type="InterPro" id="IPR002938">
    <property type="entry name" value="FAD-bd"/>
</dbReference>
<keyword evidence="2" id="KW-0274">FAD</keyword>
<dbReference type="Pfam" id="PF01494">
    <property type="entry name" value="FAD_binding_3"/>
    <property type="match status" value="1"/>
</dbReference>
<dbReference type="PANTHER" id="PTHR46972">
    <property type="entry name" value="MONOOXYGENASE ASQM-RELATED"/>
    <property type="match status" value="1"/>
</dbReference>
<accession>A0AAV9HRM5</accession>
<dbReference type="GO" id="GO:0004497">
    <property type="term" value="F:monooxygenase activity"/>
    <property type="evidence" value="ECO:0007669"/>
    <property type="project" value="UniProtKB-KW"/>
</dbReference>
<protein>
    <submittedName>
        <fullName evidence="6">Tetracycline resistance protein from transposon protein</fullName>
    </submittedName>
</protein>
<name>A0AAV9HRM5_9PEZI</name>
<evidence type="ECO:0000256" key="3">
    <source>
        <dbReference type="ARBA" id="ARBA00023002"/>
    </source>
</evidence>
<dbReference type="PANTHER" id="PTHR46972:SF1">
    <property type="entry name" value="FAD DEPENDENT OXIDOREDUCTASE DOMAIN-CONTAINING PROTEIN"/>
    <property type="match status" value="1"/>
</dbReference>
<evidence type="ECO:0000256" key="4">
    <source>
        <dbReference type="ARBA" id="ARBA00023033"/>
    </source>
</evidence>
<dbReference type="SUPFAM" id="SSF51905">
    <property type="entry name" value="FAD/NAD(P)-binding domain"/>
    <property type="match status" value="1"/>
</dbReference>
<reference evidence="6" key="1">
    <citation type="journal article" date="2023" name="Mol. Phylogenet. Evol.">
        <title>Genome-scale phylogeny and comparative genomics of the fungal order Sordariales.</title>
        <authorList>
            <person name="Hensen N."/>
            <person name="Bonometti L."/>
            <person name="Westerberg I."/>
            <person name="Brannstrom I.O."/>
            <person name="Guillou S."/>
            <person name="Cros-Aarteil S."/>
            <person name="Calhoun S."/>
            <person name="Haridas S."/>
            <person name="Kuo A."/>
            <person name="Mondo S."/>
            <person name="Pangilinan J."/>
            <person name="Riley R."/>
            <person name="LaButti K."/>
            <person name="Andreopoulos B."/>
            <person name="Lipzen A."/>
            <person name="Chen C."/>
            <person name="Yan M."/>
            <person name="Daum C."/>
            <person name="Ng V."/>
            <person name="Clum A."/>
            <person name="Steindorff A."/>
            <person name="Ohm R.A."/>
            <person name="Martin F."/>
            <person name="Silar P."/>
            <person name="Natvig D.O."/>
            <person name="Lalanne C."/>
            <person name="Gautier V."/>
            <person name="Ament-Velasquez S.L."/>
            <person name="Kruys A."/>
            <person name="Hutchinson M.I."/>
            <person name="Powell A.J."/>
            <person name="Barry K."/>
            <person name="Miller A.N."/>
            <person name="Grigoriev I.V."/>
            <person name="Debuchy R."/>
            <person name="Gladieux P."/>
            <person name="Hiltunen Thoren M."/>
            <person name="Johannesson H."/>
        </authorList>
    </citation>
    <scope>NUCLEOTIDE SEQUENCE</scope>
    <source>
        <strain evidence="6">PSN324</strain>
    </source>
</reference>
<keyword evidence="4" id="KW-0503">Monooxygenase</keyword>
<keyword evidence="1" id="KW-0285">Flavoprotein</keyword>
<dbReference type="Proteomes" id="UP001321749">
    <property type="component" value="Unassembled WGS sequence"/>
</dbReference>
<evidence type="ECO:0000256" key="1">
    <source>
        <dbReference type="ARBA" id="ARBA00022630"/>
    </source>
</evidence>
<evidence type="ECO:0000313" key="7">
    <source>
        <dbReference type="Proteomes" id="UP001321749"/>
    </source>
</evidence>
<keyword evidence="7" id="KW-1185">Reference proteome</keyword>
<feature type="domain" description="FAD-binding" evidence="5">
    <location>
        <begin position="5"/>
        <end position="355"/>
    </location>
</feature>
<proteinExistence type="predicted"/>
<dbReference type="InterPro" id="IPR036188">
    <property type="entry name" value="FAD/NAD-bd_sf"/>
</dbReference>
<dbReference type="EMBL" id="MU864972">
    <property type="protein sequence ID" value="KAK4462474.1"/>
    <property type="molecule type" value="Genomic_DNA"/>
</dbReference>
<organism evidence="6 7">
    <name type="scientific">Cladorrhinum samala</name>
    <dbReference type="NCBI Taxonomy" id="585594"/>
    <lineage>
        <taxon>Eukaryota</taxon>
        <taxon>Fungi</taxon>
        <taxon>Dikarya</taxon>
        <taxon>Ascomycota</taxon>
        <taxon>Pezizomycotina</taxon>
        <taxon>Sordariomycetes</taxon>
        <taxon>Sordariomycetidae</taxon>
        <taxon>Sordariales</taxon>
        <taxon>Podosporaceae</taxon>
        <taxon>Cladorrhinum</taxon>
    </lineage>
</organism>
<dbReference type="PRINTS" id="PR00420">
    <property type="entry name" value="RNGMNOXGNASE"/>
</dbReference>
<evidence type="ECO:0000256" key="2">
    <source>
        <dbReference type="ARBA" id="ARBA00022827"/>
    </source>
</evidence>
<evidence type="ECO:0000259" key="5">
    <source>
        <dbReference type="Pfam" id="PF01494"/>
    </source>
</evidence>
<comment type="caution">
    <text evidence="6">The sequence shown here is derived from an EMBL/GenBank/DDBJ whole genome shotgun (WGS) entry which is preliminary data.</text>
</comment>